<keyword evidence="2" id="KW-1133">Transmembrane helix</keyword>
<dbReference type="AlphaFoldDB" id="A0A9X2X2H2"/>
<gene>
    <name evidence="3" type="ORF">KZO87_08425</name>
</gene>
<evidence type="ECO:0000313" key="3">
    <source>
        <dbReference type="EMBL" id="MCT8505403.1"/>
    </source>
</evidence>
<evidence type="ECO:0000256" key="1">
    <source>
        <dbReference type="SAM" id="MobiDB-lite"/>
    </source>
</evidence>
<comment type="caution">
    <text evidence="3">The sequence shown here is derived from an EMBL/GenBank/DDBJ whole genome shotgun (WGS) entry which is preliminary data.</text>
</comment>
<sequence length="180" mass="20481">MAAMNTVEQRISRKKVAIEVASLLLSLAVAWFFQPWYHCSDNAIIVVVSVFSMLTGFLVAVMAIVANDRVMRGRNWRQDTFYLRQIKREMLRHKITFYIYLMVLVFAFCASVSGSWPSGAQQAAEHALLFFVSMGLLHSFQLPGVLSRKHITALEEQIRQRRDAETGKSSRSHGDDSKKP</sequence>
<protein>
    <submittedName>
        <fullName evidence="3">Uncharacterized protein</fullName>
    </submittedName>
</protein>
<organism evidence="3 4">
    <name type="scientific">Chromohalobacter moromii</name>
    <dbReference type="NCBI Taxonomy" id="2860329"/>
    <lineage>
        <taxon>Bacteria</taxon>
        <taxon>Pseudomonadati</taxon>
        <taxon>Pseudomonadota</taxon>
        <taxon>Gammaproteobacteria</taxon>
        <taxon>Oceanospirillales</taxon>
        <taxon>Halomonadaceae</taxon>
        <taxon>Chromohalobacter</taxon>
    </lineage>
</organism>
<keyword evidence="2" id="KW-0812">Transmembrane</keyword>
<keyword evidence="2" id="KW-0472">Membrane</keyword>
<feature type="transmembrane region" description="Helical" evidence="2">
    <location>
        <begin position="16"/>
        <end position="37"/>
    </location>
</feature>
<proteinExistence type="predicted"/>
<keyword evidence="4" id="KW-1185">Reference proteome</keyword>
<dbReference type="RefSeq" id="WP_247640163.1">
    <property type="nucleotide sequence ID" value="NZ_JAHXCZ010000003.1"/>
</dbReference>
<evidence type="ECO:0000256" key="2">
    <source>
        <dbReference type="SAM" id="Phobius"/>
    </source>
</evidence>
<accession>A0A9X2X2H2</accession>
<feature type="region of interest" description="Disordered" evidence="1">
    <location>
        <begin position="158"/>
        <end position="180"/>
    </location>
</feature>
<reference evidence="3" key="1">
    <citation type="submission" date="2021-07" db="EMBL/GenBank/DDBJ databases">
        <authorList>
            <person name="Luelf R.H."/>
        </authorList>
    </citation>
    <scope>NUCLEOTIDE SEQUENCE</scope>
    <source>
        <strain evidence="3">TMW 2.2304</strain>
    </source>
</reference>
<feature type="transmembrane region" description="Helical" evidence="2">
    <location>
        <begin position="97"/>
        <end position="116"/>
    </location>
</feature>
<dbReference type="EMBL" id="JAHXDE010000003">
    <property type="protein sequence ID" value="MCT8505403.1"/>
    <property type="molecule type" value="Genomic_DNA"/>
</dbReference>
<feature type="transmembrane region" description="Helical" evidence="2">
    <location>
        <begin position="43"/>
        <end position="66"/>
    </location>
</feature>
<name>A0A9X2X2H2_9GAMM</name>
<evidence type="ECO:0000313" key="4">
    <source>
        <dbReference type="Proteomes" id="UP001145353"/>
    </source>
</evidence>
<reference evidence="3" key="2">
    <citation type="journal article" date="2022" name="Syst. Appl. Microbiol.">
        <title>Chromohalobacter moromii sp. nov., a moderately halophilic bacterium isolated from lupine-based moromi fermentation.</title>
        <authorList>
            <person name="Lulf R.H."/>
            <person name="Hilgarth M."/>
            <person name="Ehrmann M.A."/>
        </authorList>
    </citation>
    <scope>NUCLEOTIDE SEQUENCE</scope>
    <source>
        <strain evidence="3">TMW 2.2304</strain>
    </source>
</reference>
<feature type="transmembrane region" description="Helical" evidence="2">
    <location>
        <begin position="128"/>
        <end position="146"/>
    </location>
</feature>
<dbReference type="Proteomes" id="UP001145353">
    <property type="component" value="Unassembled WGS sequence"/>
</dbReference>